<keyword evidence="2" id="KW-1185">Reference proteome</keyword>
<dbReference type="EMBL" id="SNQI01000001">
    <property type="protein sequence ID" value="TEW76731.1"/>
    <property type="molecule type" value="Genomic_DNA"/>
</dbReference>
<organism evidence="1 2">
    <name type="scientific">Gramella jeungdoensis</name>
    <dbReference type="NCBI Taxonomy" id="708091"/>
    <lineage>
        <taxon>Bacteria</taxon>
        <taxon>Pseudomonadati</taxon>
        <taxon>Bacteroidota</taxon>
        <taxon>Flavobacteriia</taxon>
        <taxon>Flavobacteriales</taxon>
        <taxon>Flavobacteriaceae</taxon>
        <taxon>Christiangramia</taxon>
    </lineage>
</organism>
<name>A0A4Y8AW64_9FLAO</name>
<dbReference type="OrthoDB" id="1441145at2"/>
<reference evidence="1 2" key="1">
    <citation type="journal article" date="2011" name="J. Microbiol.">
        <title>Gramella jeungdoensis sp. nov., isolated from a solar saltern in Korea.</title>
        <authorList>
            <person name="Joung Y."/>
            <person name="Kim H."/>
            <person name="Jang T."/>
            <person name="Ahn T.S."/>
            <person name="Joh K."/>
        </authorList>
    </citation>
    <scope>NUCLEOTIDE SEQUENCE [LARGE SCALE GENOMIC DNA]</scope>
    <source>
        <strain evidence="1 2">KCTC 23123</strain>
    </source>
</reference>
<evidence type="ECO:0000313" key="2">
    <source>
        <dbReference type="Proteomes" id="UP000298517"/>
    </source>
</evidence>
<evidence type="ECO:0000313" key="1">
    <source>
        <dbReference type="EMBL" id="TEW76731.1"/>
    </source>
</evidence>
<sequence>MKDNTSNHSEKRYKSSIEYLHKKTQEWISEIEFIKIEQKFLNELISDHIIGLCKSDNFNQAKLLLKGIEHESILGDELIVSIKDHNVNLSLLMEHIYLKKEADFRKDHNFLKEEVKNYIQNFKYIKEQVYELVLFIMKKGKQKKFLTS</sequence>
<comment type="caution">
    <text evidence="1">The sequence shown here is derived from an EMBL/GenBank/DDBJ whole genome shotgun (WGS) entry which is preliminary data.</text>
</comment>
<gene>
    <name evidence="1" type="ORF">E2488_02455</name>
</gene>
<proteinExistence type="predicted"/>
<protein>
    <submittedName>
        <fullName evidence="1">Uncharacterized protein</fullName>
    </submittedName>
</protein>
<dbReference type="AlphaFoldDB" id="A0A4Y8AW64"/>
<dbReference type="Proteomes" id="UP000298517">
    <property type="component" value="Unassembled WGS sequence"/>
</dbReference>
<accession>A0A4Y8AW64</accession>
<dbReference type="RefSeq" id="WP_134246741.1">
    <property type="nucleotide sequence ID" value="NZ_SNQI01000001.1"/>
</dbReference>